<feature type="region of interest" description="Disordered" evidence="1">
    <location>
        <begin position="48"/>
        <end position="96"/>
    </location>
</feature>
<dbReference type="AlphaFoldDB" id="W3XQJ7"/>
<dbReference type="InParanoid" id="W3XQJ7"/>
<dbReference type="KEGG" id="pfy:PFICI_02053"/>
<dbReference type="RefSeq" id="XP_007828825.1">
    <property type="nucleotide sequence ID" value="XM_007830634.1"/>
</dbReference>
<dbReference type="GeneID" id="19267066"/>
<evidence type="ECO:0000313" key="3">
    <source>
        <dbReference type="Proteomes" id="UP000030651"/>
    </source>
</evidence>
<protein>
    <submittedName>
        <fullName evidence="2">Uncharacterized protein</fullName>
    </submittedName>
</protein>
<accession>W3XQJ7</accession>
<dbReference type="EMBL" id="KI912109">
    <property type="protein sequence ID" value="ETS88225.1"/>
    <property type="molecule type" value="Genomic_DNA"/>
</dbReference>
<proteinExistence type="predicted"/>
<reference evidence="3" key="1">
    <citation type="journal article" date="2015" name="BMC Genomics">
        <title>Genomic and transcriptomic analysis of the endophytic fungus Pestalotiopsis fici reveals its lifestyle and high potential for synthesis of natural products.</title>
        <authorList>
            <person name="Wang X."/>
            <person name="Zhang X."/>
            <person name="Liu L."/>
            <person name="Xiang M."/>
            <person name="Wang W."/>
            <person name="Sun X."/>
            <person name="Che Y."/>
            <person name="Guo L."/>
            <person name="Liu G."/>
            <person name="Guo L."/>
            <person name="Wang C."/>
            <person name="Yin W.B."/>
            <person name="Stadler M."/>
            <person name="Zhang X."/>
            <person name="Liu X."/>
        </authorList>
    </citation>
    <scope>NUCLEOTIDE SEQUENCE [LARGE SCALE GENOMIC DNA]</scope>
    <source>
        <strain evidence="3">W106-1 / CGMCC3.15140</strain>
    </source>
</reference>
<name>W3XQJ7_PESFW</name>
<dbReference type="Proteomes" id="UP000030651">
    <property type="component" value="Unassembled WGS sequence"/>
</dbReference>
<gene>
    <name evidence="2" type="ORF">PFICI_02053</name>
</gene>
<dbReference type="HOGENOM" id="CLU_1635972_0_0_1"/>
<evidence type="ECO:0000313" key="2">
    <source>
        <dbReference type="EMBL" id="ETS88225.1"/>
    </source>
</evidence>
<sequence length="162" mass="18915">MRRRNVITPSTFEKIADAMKRRYPNQDCTGHKLEYAFKQLRVRWRKGRGGYPRRLGDQEQFGSDQDATSDGESEQSDAEDEYDSFDEDRPLLPPAERGFQKVVRRFDFADRYDKWSVMDVSGVSTDPNETCGVSLVFDKIPGKKERREYIESMLKKYCGDFS</sequence>
<evidence type="ECO:0000256" key="1">
    <source>
        <dbReference type="SAM" id="MobiDB-lite"/>
    </source>
</evidence>
<keyword evidence="3" id="KW-1185">Reference proteome</keyword>
<dbReference type="OrthoDB" id="10557724at2759"/>
<feature type="compositionally biased region" description="Acidic residues" evidence="1">
    <location>
        <begin position="67"/>
        <end position="86"/>
    </location>
</feature>
<organism evidence="2 3">
    <name type="scientific">Pestalotiopsis fici (strain W106-1 / CGMCC3.15140)</name>
    <dbReference type="NCBI Taxonomy" id="1229662"/>
    <lineage>
        <taxon>Eukaryota</taxon>
        <taxon>Fungi</taxon>
        <taxon>Dikarya</taxon>
        <taxon>Ascomycota</taxon>
        <taxon>Pezizomycotina</taxon>
        <taxon>Sordariomycetes</taxon>
        <taxon>Xylariomycetidae</taxon>
        <taxon>Amphisphaeriales</taxon>
        <taxon>Sporocadaceae</taxon>
        <taxon>Pestalotiopsis</taxon>
    </lineage>
</organism>